<keyword evidence="1" id="KW-0560">Oxidoreductase</keyword>
<dbReference type="Gene3D" id="3.40.50.920">
    <property type="match status" value="1"/>
</dbReference>
<dbReference type="Pfam" id="PF01558">
    <property type="entry name" value="POR"/>
    <property type="match status" value="1"/>
</dbReference>
<dbReference type="STRING" id="1802428.A2441_03960"/>
<dbReference type="Proteomes" id="UP000178226">
    <property type="component" value="Unassembled WGS sequence"/>
</dbReference>
<gene>
    <name evidence="4" type="ORF">A2441_03960</name>
</gene>
<dbReference type="Gene3D" id="3.40.920.10">
    <property type="entry name" value="Pyruvate-ferredoxin oxidoreductase, PFOR, domain III"/>
    <property type="match status" value="1"/>
</dbReference>
<dbReference type="SUPFAM" id="SSF52922">
    <property type="entry name" value="TK C-terminal domain-like"/>
    <property type="match status" value="1"/>
</dbReference>
<proteinExistence type="predicted"/>
<dbReference type="InterPro" id="IPR002880">
    <property type="entry name" value="Pyrv_Fd/Flavodoxin_OxRdtase_N"/>
</dbReference>
<feature type="domain" description="Pyruvate/ketoisovalerate oxidoreductase catalytic" evidence="2">
    <location>
        <begin position="16"/>
        <end position="182"/>
    </location>
</feature>
<evidence type="ECO:0000259" key="3">
    <source>
        <dbReference type="Pfam" id="PF01855"/>
    </source>
</evidence>
<dbReference type="InterPro" id="IPR002869">
    <property type="entry name" value="Pyrv_flavodox_OxRed_cen"/>
</dbReference>
<dbReference type="CDD" id="cd07034">
    <property type="entry name" value="TPP_PYR_PFOR_IOR-alpha_like"/>
    <property type="match status" value="1"/>
</dbReference>
<dbReference type="InterPro" id="IPR009014">
    <property type="entry name" value="Transketo_C/PFOR_II"/>
</dbReference>
<dbReference type="NCBIfam" id="TIGR03710">
    <property type="entry name" value="OAFO_sf"/>
    <property type="match status" value="1"/>
</dbReference>
<evidence type="ECO:0008006" key="6">
    <source>
        <dbReference type="Google" id="ProtNLM"/>
    </source>
</evidence>
<organism evidence="4 5">
    <name type="scientific">Candidatus Veblenbacteria bacterium RIFOXYC2_FULL_42_11</name>
    <dbReference type="NCBI Taxonomy" id="1802428"/>
    <lineage>
        <taxon>Bacteria</taxon>
        <taxon>Candidatus Vebleniibacteriota</taxon>
    </lineage>
</organism>
<evidence type="ECO:0000256" key="1">
    <source>
        <dbReference type="ARBA" id="ARBA00023002"/>
    </source>
</evidence>
<dbReference type="FunFam" id="3.40.50.970:FF:000022">
    <property type="entry name" value="2-oxoglutarate ferredoxin oxidoreductase alpha subunit"/>
    <property type="match status" value="1"/>
</dbReference>
<feature type="domain" description="Pyruvate flavodoxin/ferredoxin oxidoreductase pyrimidine binding" evidence="3">
    <location>
        <begin position="217"/>
        <end position="455"/>
    </location>
</feature>
<dbReference type="Pfam" id="PF01855">
    <property type="entry name" value="POR_N"/>
    <property type="match status" value="1"/>
</dbReference>
<dbReference type="GO" id="GO:0016903">
    <property type="term" value="F:oxidoreductase activity, acting on the aldehyde or oxo group of donors"/>
    <property type="evidence" value="ECO:0007669"/>
    <property type="project" value="InterPro"/>
</dbReference>
<protein>
    <recommendedName>
        <fullName evidence="6">2-oxoacid:ferredoxin oxidoreductase subunit alpha</fullName>
    </recommendedName>
</protein>
<evidence type="ECO:0000259" key="2">
    <source>
        <dbReference type="Pfam" id="PF01558"/>
    </source>
</evidence>
<reference evidence="4 5" key="1">
    <citation type="journal article" date="2016" name="Nat. Commun.">
        <title>Thousands of microbial genomes shed light on interconnected biogeochemical processes in an aquifer system.</title>
        <authorList>
            <person name="Anantharaman K."/>
            <person name="Brown C.T."/>
            <person name="Hug L.A."/>
            <person name="Sharon I."/>
            <person name="Castelle C.J."/>
            <person name="Probst A.J."/>
            <person name="Thomas B.C."/>
            <person name="Singh A."/>
            <person name="Wilkins M.J."/>
            <person name="Karaoz U."/>
            <person name="Brodie E.L."/>
            <person name="Williams K.H."/>
            <person name="Hubbard S.S."/>
            <person name="Banfield J.F."/>
        </authorList>
    </citation>
    <scope>NUCLEOTIDE SEQUENCE [LARGE SCALE GENOMIC DNA]</scope>
</reference>
<dbReference type="InterPro" id="IPR029061">
    <property type="entry name" value="THDP-binding"/>
</dbReference>
<dbReference type="GO" id="GO:0006979">
    <property type="term" value="P:response to oxidative stress"/>
    <property type="evidence" value="ECO:0007669"/>
    <property type="project" value="TreeGrafter"/>
</dbReference>
<dbReference type="InterPro" id="IPR050722">
    <property type="entry name" value="Pyruvate:ferred/Flavod_OxRd"/>
</dbReference>
<sequence>MTVKVNNLNWKIGGEAGYGILSAGEIFAYACAHGGLETFAYLEYPSLIRGGHNTYQVLVREDNVQSHSSQVDLLVALNKETIDRHLTEVVKDGALVYDSNEKDLRDYVCSRADAGCLGVPLEDLTKQAGGEKVMRNMVAVGVSFGLVKYPYDFIVELIDQVFSKKGAKMVQLNQAAAKAGYDYAQTNFAEKFDYQLKVKLNKDQRMLINGNEAIALGAIKAGLKFYAAYPMTPATSILHYLVAQERDYKLVVKQTEDEIAAMNMVVGASFAGVRSMTATSGGGFALMSEALGLAGMTECGTVVVIAQRPGPATGLPTWTEQGDLRFALHAGQGDFPRVVLAPGDPEECFYMTFQAHNLADKYQLPVIVLTDKYMAEARQTVPFFNTESLKLDRGELADTSKLSADARFARYAMTPSGVSQRSIPSQPGGVFAVNSDEHDDTGMANEEADTRQAQMDKRMKKLQALRSEIQEPVKLYGPKEAEVTLVGWGSTKGPILEAMKKSKNINFLQIRCLEPFPVKEVDTVLRQAKRRVLIENNYSGQLGGLIRERTGIDITDKFLKYDGRPIHPEEIITYVNS</sequence>
<dbReference type="InterPro" id="IPR022367">
    <property type="entry name" value="2-oxoacid/accept_OxRdtase_asu"/>
</dbReference>
<accession>A0A1G2Q6L1</accession>
<comment type="caution">
    <text evidence="4">The sequence shown here is derived from an EMBL/GenBank/DDBJ whole genome shotgun (WGS) entry which is preliminary data.</text>
</comment>
<dbReference type="PANTHER" id="PTHR32154">
    <property type="entry name" value="PYRUVATE-FLAVODOXIN OXIDOREDUCTASE-RELATED"/>
    <property type="match status" value="1"/>
</dbReference>
<name>A0A1G2Q6L1_9BACT</name>
<evidence type="ECO:0000313" key="5">
    <source>
        <dbReference type="Proteomes" id="UP000178226"/>
    </source>
</evidence>
<dbReference type="AlphaFoldDB" id="A0A1G2Q6L1"/>
<dbReference type="PANTHER" id="PTHR32154:SF20">
    <property type="entry name" value="2-OXOGLUTARATE OXIDOREDUCTASE SUBUNIT KORA"/>
    <property type="match status" value="1"/>
</dbReference>
<dbReference type="SUPFAM" id="SSF53323">
    <property type="entry name" value="Pyruvate-ferredoxin oxidoreductase, PFOR, domain III"/>
    <property type="match status" value="1"/>
</dbReference>
<dbReference type="Gene3D" id="3.40.50.970">
    <property type="match status" value="1"/>
</dbReference>
<evidence type="ECO:0000313" key="4">
    <source>
        <dbReference type="EMBL" id="OHA56178.1"/>
    </source>
</evidence>
<dbReference type="InterPro" id="IPR019752">
    <property type="entry name" value="Pyrv/ketoisovalerate_OxRed_cat"/>
</dbReference>
<dbReference type="EMBL" id="MHTE01000040">
    <property type="protein sequence ID" value="OHA56178.1"/>
    <property type="molecule type" value="Genomic_DNA"/>
</dbReference>
<dbReference type="SUPFAM" id="SSF52518">
    <property type="entry name" value="Thiamin diphosphate-binding fold (THDP-binding)"/>
    <property type="match status" value="1"/>
</dbReference>